<dbReference type="EMBL" id="ML121536">
    <property type="protein sequence ID" value="RPB25815.1"/>
    <property type="molecule type" value="Genomic_DNA"/>
</dbReference>
<keyword evidence="4 5" id="KW-0472">Membrane</keyword>
<dbReference type="InParanoid" id="A0A3N4M6W2"/>
<evidence type="ECO:0000256" key="1">
    <source>
        <dbReference type="ARBA" id="ARBA00004141"/>
    </source>
</evidence>
<dbReference type="GO" id="GO:0022857">
    <property type="term" value="F:transmembrane transporter activity"/>
    <property type="evidence" value="ECO:0007669"/>
    <property type="project" value="InterPro"/>
</dbReference>
<keyword evidence="8" id="KW-1185">Reference proteome</keyword>
<dbReference type="Proteomes" id="UP000267821">
    <property type="component" value="Unassembled WGS sequence"/>
</dbReference>
<evidence type="ECO:0000256" key="3">
    <source>
        <dbReference type="ARBA" id="ARBA00022989"/>
    </source>
</evidence>
<dbReference type="Gene3D" id="1.20.1250.20">
    <property type="entry name" value="MFS general substrate transporter like domains"/>
    <property type="match status" value="1"/>
</dbReference>
<dbReference type="PROSITE" id="PS50850">
    <property type="entry name" value="MFS"/>
    <property type="match status" value="1"/>
</dbReference>
<dbReference type="PANTHER" id="PTHR23502">
    <property type="entry name" value="MAJOR FACILITATOR SUPERFAMILY"/>
    <property type="match status" value="1"/>
</dbReference>
<feature type="transmembrane region" description="Helical" evidence="5">
    <location>
        <begin position="341"/>
        <end position="358"/>
    </location>
</feature>
<dbReference type="InterPro" id="IPR036259">
    <property type="entry name" value="MFS_trans_sf"/>
</dbReference>
<feature type="transmembrane region" description="Helical" evidence="5">
    <location>
        <begin position="107"/>
        <end position="130"/>
    </location>
</feature>
<feature type="transmembrane region" description="Helical" evidence="5">
    <location>
        <begin position="203"/>
        <end position="226"/>
    </location>
</feature>
<evidence type="ECO:0000256" key="4">
    <source>
        <dbReference type="ARBA" id="ARBA00023136"/>
    </source>
</evidence>
<evidence type="ECO:0000259" key="6">
    <source>
        <dbReference type="PROSITE" id="PS50850"/>
    </source>
</evidence>
<evidence type="ECO:0000256" key="5">
    <source>
        <dbReference type="SAM" id="Phobius"/>
    </source>
</evidence>
<dbReference type="PANTHER" id="PTHR23502:SF29">
    <property type="entry name" value="TRANSPORTER, PUTATIVE (AFU_ORTHOLOGUE AFUA_6G06680)-RELATED"/>
    <property type="match status" value="1"/>
</dbReference>
<comment type="subcellular location">
    <subcellularLocation>
        <location evidence="1">Membrane</location>
        <topology evidence="1">Multi-pass membrane protein</topology>
    </subcellularLocation>
</comment>
<proteinExistence type="predicted"/>
<reference evidence="7 8" key="1">
    <citation type="journal article" date="2018" name="Nat. Ecol. Evol.">
        <title>Pezizomycetes genomes reveal the molecular basis of ectomycorrhizal truffle lifestyle.</title>
        <authorList>
            <person name="Murat C."/>
            <person name="Payen T."/>
            <person name="Noel B."/>
            <person name="Kuo A."/>
            <person name="Morin E."/>
            <person name="Chen J."/>
            <person name="Kohler A."/>
            <person name="Krizsan K."/>
            <person name="Balestrini R."/>
            <person name="Da Silva C."/>
            <person name="Montanini B."/>
            <person name="Hainaut M."/>
            <person name="Levati E."/>
            <person name="Barry K.W."/>
            <person name="Belfiori B."/>
            <person name="Cichocki N."/>
            <person name="Clum A."/>
            <person name="Dockter R.B."/>
            <person name="Fauchery L."/>
            <person name="Guy J."/>
            <person name="Iotti M."/>
            <person name="Le Tacon F."/>
            <person name="Lindquist E.A."/>
            <person name="Lipzen A."/>
            <person name="Malagnac F."/>
            <person name="Mello A."/>
            <person name="Molinier V."/>
            <person name="Miyauchi S."/>
            <person name="Poulain J."/>
            <person name="Riccioni C."/>
            <person name="Rubini A."/>
            <person name="Sitrit Y."/>
            <person name="Splivallo R."/>
            <person name="Traeger S."/>
            <person name="Wang M."/>
            <person name="Zifcakova L."/>
            <person name="Wipf D."/>
            <person name="Zambonelli A."/>
            <person name="Paolocci F."/>
            <person name="Nowrousian M."/>
            <person name="Ottonello S."/>
            <person name="Baldrian P."/>
            <person name="Spatafora J.W."/>
            <person name="Henrissat B."/>
            <person name="Nagy L.G."/>
            <person name="Aury J.M."/>
            <person name="Wincker P."/>
            <person name="Grigoriev I.V."/>
            <person name="Bonfante P."/>
            <person name="Martin F.M."/>
        </authorList>
    </citation>
    <scope>NUCLEOTIDE SEQUENCE [LARGE SCALE GENOMIC DNA]</scope>
    <source>
        <strain evidence="7 8">ATCC MYA-4762</strain>
    </source>
</reference>
<feature type="transmembrane region" description="Helical" evidence="5">
    <location>
        <begin position="173"/>
        <end position="196"/>
    </location>
</feature>
<dbReference type="STRING" id="1051890.A0A3N4M6W2"/>
<dbReference type="SUPFAM" id="SSF103473">
    <property type="entry name" value="MFS general substrate transporter"/>
    <property type="match status" value="1"/>
</dbReference>
<dbReference type="OrthoDB" id="2585655at2759"/>
<feature type="transmembrane region" description="Helical" evidence="5">
    <location>
        <begin position="490"/>
        <end position="511"/>
    </location>
</feature>
<name>A0A3N4M6W2_9PEZI</name>
<protein>
    <submittedName>
        <fullName evidence="7">MFS general substrate transporter</fullName>
    </submittedName>
</protein>
<dbReference type="Pfam" id="PF07690">
    <property type="entry name" value="MFS_1"/>
    <property type="match status" value="1"/>
</dbReference>
<dbReference type="InterPro" id="IPR020846">
    <property type="entry name" value="MFS_dom"/>
</dbReference>
<feature type="transmembrane region" description="Helical" evidence="5">
    <location>
        <begin position="75"/>
        <end position="95"/>
    </location>
</feature>
<dbReference type="AlphaFoldDB" id="A0A3N4M6W2"/>
<feature type="transmembrane region" description="Helical" evidence="5">
    <location>
        <begin position="410"/>
        <end position="431"/>
    </location>
</feature>
<feature type="transmembrane region" description="Helical" evidence="5">
    <location>
        <begin position="370"/>
        <end position="390"/>
    </location>
</feature>
<accession>A0A3N4M6W2</accession>
<dbReference type="InterPro" id="IPR011701">
    <property type="entry name" value="MFS"/>
</dbReference>
<organism evidence="7 8">
    <name type="scientific">Terfezia boudieri ATCC MYA-4762</name>
    <dbReference type="NCBI Taxonomy" id="1051890"/>
    <lineage>
        <taxon>Eukaryota</taxon>
        <taxon>Fungi</taxon>
        <taxon>Dikarya</taxon>
        <taxon>Ascomycota</taxon>
        <taxon>Pezizomycotina</taxon>
        <taxon>Pezizomycetes</taxon>
        <taxon>Pezizales</taxon>
        <taxon>Pezizaceae</taxon>
        <taxon>Terfezia</taxon>
    </lineage>
</organism>
<feature type="transmembrane region" description="Helical" evidence="5">
    <location>
        <begin position="232"/>
        <end position="252"/>
    </location>
</feature>
<sequence length="537" mass="59698">MGLGIREPRGGGHVPGTVKLYESDSVRSEAAVEENGELPFARSFKKSGEGGITLVPQPSDSPNDPLNWPLWKKDLTLLTICFATAVGCTLGPALAPVHAELTVEYNTSYTMVANFTGYQFLATGMAGLLCEVMTRFLGRRPIYLLSTIFMFAGALWNSLITSRDIDGFVGARVLQGVGLGAFETLVITSIGDMYFVHERGKRIAFYNLLFFGVSYFTPVLAGYITAKYGWRMQFRIMAGIFIPALVMLFLFCPEHAFVRDRKFETDLVSESSSTASVNVGEGKQEIRAAAVSVEPKKTFLQELKVYNGRFSTDGFWKLLVAPFPAMLYPAAIWVFLFQGTFVTWGIGVSVVLSQIFAAPPYNFNPTQMGYIYAAPTIGALLAYILCMLTYDRLCIYLTKRNNFTYEPEFRILLVIPVLLTGVPGLIAYGYATTTPGLHWIIPSILYGMLTIAVVLSVEMMVAVLLLKNFFTWASTFYLSDWLVKWGARKVFLTMGLIQAVICVGSVLIYVYGKVWRAMMVRVKLMERLGLKPGSMRH</sequence>
<evidence type="ECO:0000313" key="7">
    <source>
        <dbReference type="EMBL" id="RPB25815.1"/>
    </source>
</evidence>
<feature type="domain" description="Major facilitator superfamily (MFS) profile" evidence="6">
    <location>
        <begin position="76"/>
        <end position="537"/>
    </location>
</feature>
<feature type="transmembrane region" description="Helical" evidence="5">
    <location>
        <begin position="443"/>
        <end position="470"/>
    </location>
</feature>
<evidence type="ECO:0000313" key="8">
    <source>
        <dbReference type="Proteomes" id="UP000267821"/>
    </source>
</evidence>
<feature type="transmembrane region" description="Helical" evidence="5">
    <location>
        <begin position="314"/>
        <end position="335"/>
    </location>
</feature>
<keyword evidence="3 5" id="KW-1133">Transmembrane helix</keyword>
<keyword evidence="2 5" id="KW-0812">Transmembrane</keyword>
<gene>
    <name evidence="7" type="ORF">L211DRAFT_782289</name>
</gene>
<evidence type="ECO:0000256" key="2">
    <source>
        <dbReference type="ARBA" id="ARBA00022692"/>
    </source>
</evidence>
<dbReference type="GO" id="GO:0005886">
    <property type="term" value="C:plasma membrane"/>
    <property type="evidence" value="ECO:0007669"/>
    <property type="project" value="TreeGrafter"/>
</dbReference>
<feature type="transmembrane region" description="Helical" evidence="5">
    <location>
        <begin position="142"/>
        <end position="161"/>
    </location>
</feature>